<dbReference type="Proteomes" id="UP000717328">
    <property type="component" value="Unassembled WGS sequence"/>
</dbReference>
<reference evidence="1" key="2">
    <citation type="submission" date="2021-10" db="EMBL/GenBank/DDBJ databases">
        <title>Phylogenomics reveals ancestral predisposition of the termite-cultivated fungus Termitomyces towards a domesticated lifestyle.</title>
        <authorList>
            <person name="Auxier B."/>
            <person name="Grum-Grzhimaylo A."/>
            <person name="Cardenas M.E."/>
            <person name="Lodge J.D."/>
            <person name="Laessoe T."/>
            <person name="Pedersen O."/>
            <person name="Smith M.E."/>
            <person name="Kuyper T.W."/>
            <person name="Franco-Molano E.A."/>
            <person name="Baroni T.J."/>
            <person name="Aanen D.K."/>
        </authorList>
    </citation>
    <scope>NUCLEOTIDE SEQUENCE</scope>
    <source>
        <strain evidence="1">D49</strain>
    </source>
</reference>
<sequence>MAGLISDNFANQAQIQYPAAFAGTTQMHVAEHRERLPVDRRGRALPVLSIPFEELEIIRYQATTRKRKTRYVDGASISKCCTGLGMRYFEEEVTSWNKHLQGKDSILLRLDMWKGYEGHNWVHEIPLKHEGKPLLYWQLACVVGNFVGAFVEVRPPTTLHDLTDWDLRLIYLKACSQGLINSTDPNWSVGVRGKYPLEKIILNNIHTAGDGIWQTELSVYVNSAEFLALKTPDVRAAFEKMLGTVHE</sequence>
<comment type="caution">
    <text evidence="1">The sequence shown here is derived from an EMBL/GenBank/DDBJ whole genome shotgun (WGS) entry which is preliminary data.</text>
</comment>
<proteinExistence type="predicted"/>
<organism evidence="1 2">
    <name type="scientific">Sphagnurus paluster</name>
    <dbReference type="NCBI Taxonomy" id="117069"/>
    <lineage>
        <taxon>Eukaryota</taxon>
        <taxon>Fungi</taxon>
        <taxon>Dikarya</taxon>
        <taxon>Basidiomycota</taxon>
        <taxon>Agaricomycotina</taxon>
        <taxon>Agaricomycetes</taxon>
        <taxon>Agaricomycetidae</taxon>
        <taxon>Agaricales</taxon>
        <taxon>Tricholomatineae</taxon>
        <taxon>Lyophyllaceae</taxon>
        <taxon>Sphagnurus</taxon>
    </lineage>
</organism>
<gene>
    <name evidence="1" type="ORF">H0H81_011268</name>
</gene>
<accession>A0A9P7GIN5</accession>
<dbReference type="EMBL" id="JABCKI010000379">
    <property type="protein sequence ID" value="KAG5650721.1"/>
    <property type="molecule type" value="Genomic_DNA"/>
</dbReference>
<dbReference type="OrthoDB" id="10620416at2759"/>
<keyword evidence="2" id="KW-1185">Reference proteome</keyword>
<reference evidence="1" key="1">
    <citation type="submission" date="2021-02" db="EMBL/GenBank/DDBJ databases">
        <authorList>
            <person name="Nieuwenhuis M."/>
            <person name="Van De Peppel L.J.J."/>
        </authorList>
    </citation>
    <scope>NUCLEOTIDE SEQUENCE</scope>
    <source>
        <strain evidence="1">D49</strain>
    </source>
</reference>
<dbReference type="AlphaFoldDB" id="A0A9P7GIN5"/>
<evidence type="ECO:0000313" key="1">
    <source>
        <dbReference type="EMBL" id="KAG5650721.1"/>
    </source>
</evidence>
<name>A0A9P7GIN5_9AGAR</name>
<protein>
    <submittedName>
        <fullName evidence="1">Uncharacterized protein</fullName>
    </submittedName>
</protein>
<evidence type="ECO:0000313" key="2">
    <source>
        <dbReference type="Proteomes" id="UP000717328"/>
    </source>
</evidence>